<accession>A0ABR1S794</accession>
<organism evidence="1 2">
    <name type="scientific">Apiospora marii</name>
    <dbReference type="NCBI Taxonomy" id="335849"/>
    <lineage>
        <taxon>Eukaryota</taxon>
        <taxon>Fungi</taxon>
        <taxon>Dikarya</taxon>
        <taxon>Ascomycota</taxon>
        <taxon>Pezizomycotina</taxon>
        <taxon>Sordariomycetes</taxon>
        <taxon>Xylariomycetidae</taxon>
        <taxon>Amphisphaeriales</taxon>
        <taxon>Apiosporaceae</taxon>
        <taxon>Apiospora</taxon>
    </lineage>
</organism>
<name>A0ABR1S794_9PEZI</name>
<evidence type="ECO:0000313" key="1">
    <source>
        <dbReference type="EMBL" id="KAK8027707.1"/>
    </source>
</evidence>
<dbReference type="Proteomes" id="UP001396898">
    <property type="component" value="Unassembled WGS sequence"/>
</dbReference>
<gene>
    <name evidence="1" type="ORF">PG991_004763</name>
</gene>
<reference evidence="1 2" key="1">
    <citation type="submission" date="2023-01" db="EMBL/GenBank/DDBJ databases">
        <title>Analysis of 21 Apiospora genomes using comparative genomics revels a genus with tremendous synthesis potential of carbohydrate active enzymes and secondary metabolites.</title>
        <authorList>
            <person name="Sorensen T."/>
        </authorList>
    </citation>
    <scope>NUCLEOTIDE SEQUENCE [LARGE SCALE GENOMIC DNA]</scope>
    <source>
        <strain evidence="1 2">CBS 20057</strain>
    </source>
</reference>
<evidence type="ECO:0000313" key="2">
    <source>
        <dbReference type="Proteomes" id="UP001396898"/>
    </source>
</evidence>
<keyword evidence="2" id="KW-1185">Reference proteome</keyword>
<comment type="caution">
    <text evidence="1">The sequence shown here is derived from an EMBL/GenBank/DDBJ whole genome shotgun (WGS) entry which is preliminary data.</text>
</comment>
<sequence length="370" mass="41660">MASIHQAILETAARTSELWIQIAQTDYAPSALEQQGHCVVELSEALAKTAAQIKALDENRGTTLRSHQRYRDSIVRRLAYRAACQRNKYQVKAASIAQEYYEVLQQEHRAKEKKLVLERQCRDALTLHENLESIASQHTQAQAELDHLWERVFSRGGSRYQHERALQQKVGSAQETHRQVLERREESRNTVEALAGALSRIAAAFEEVKKALLQGQMSGDGAETRFLQKAQSEVDSAHCLLRQAKCGEEPSSAIERLRMPSRSDKGAQWDGPYSKILWRDRIKIARKELETCHTVIKRSLEMARTQQGSADLAVHMSEEALRSSKENLRMARAGIYLEVAGNEALSMAQLEDISRGSSPMFAAPPPYLTA</sequence>
<protein>
    <submittedName>
        <fullName evidence="1">Uncharacterized protein</fullName>
    </submittedName>
</protein>
<dbReference type="PANTHER" id="PTHR21974:SF2">
    <property type="entry name" value="RE15880P"/>
    <property type="match status" value="1"/>
</dbReference>
<dbReference type="EMBL" id="JAQQWI010000007">
    <property type="protein sequence ID" value="KAK8027707.1"/>
    <property type="molecule type" value="Genomic_DNA"/>
</dbReference>
<proteinExistence type="predicted"/>
<dbReference type="PANTHER" id="PTHR21974">
    <property type="entry name" value="RE15880P"/>
    <property type="match status" value="1"/>
</dbReference>